<evidence type="ECO:0000313" key="1">
    <source>
        <dbReference type="EMBL" id="ADJ53160.1"/>
    </source>
</evidence>
<dbReference type="EMBL" id="HM242243">
    <property type="protein sequence ID" value="ADJ53160.1"/>
    <property type="molecule type" value="Genomic_DNA"/>
</dbReference>
<protein>
    <submittedName>
        <fullName evidence="1">Gp126</fullName>
    </submittedName>
</protein>
<reference evidence="1 2" key="1">
    <citation type="journal article" date="2010" name="J. Bacteriol.">
        <title>Brochothrix thermosphacta bacteriophages feature heterogeneous and highly mosaic genomes and utilize unique prophage insertion sites.</title>
        <authorList>
            <person name="Kilcher S."/>
            <person name="Loessner M.J."/>
            <person name="Klumpp J."/>
        </authorList>
    </citation>
    <scope>NUCLEOTIDE SEQUENCE [LARGE SCALE GENOMIC DNA]</scope>
</reference>
<dbReference type="KEGG" id="vg:10359156"/>
<dbReference type="RefSeq" id="YP_004301459.1">
    <property type="nucleotide sequence ID" value="NC_015253.1"/>
</dbReference>
<proteinExistence type="predicted"/>
<accession>D9J0S3</accession>
<sequence length="25" mass="2867">MPSPSLLTNVMLEVMGRCIDYRKGR</sequence>
<organism evidence="1 2">
    <name type="scientific">Brochothrix phage A9</name>
    <dbReference type="NCBI Taxonomy" id="857312"/>
    <lineage>
        <taxon>Viruses</taxon>
        <taxon>Duplodnaviria</taxon>
        <taxon>Heunggongvirae</taxon>
        <taxon>Uroviricota</taxon>
        <taxon>Caudoviricetes</taxon>
        <taxon>Herelleviridae</taxon>
        <taxon>Klumppvirus</taxon>
        <taxon>Klumppvirus A9</taxon>
    </lineage>
</organism>
<evidence type="ECO:0000313" key="2">
    <source>
        <dbReference type="Proteomes" id="UP000000331"/>
    </source>
</evidence>
<dbReference type="GeneID" id="10359156"/>
<keyword evidence="2" id="KW-1185">Reference proteome</keyword>
<dbReference type="Proteomes" id="UP000000331">
    <property type="component" value="Segment"/>
</dbReference>
<name>D9J0S3_9CAUD</name>